<name>A0ABQ9I4F4_9NEOP</name>
<reference evidence="2 3" key="1">
    <citation type="submission" date="2023-02" db="EMBL/GenBank/DDBJ databases">
        <title>LHISI_Scaffold_Assembly.</title>
        <authorList>
            <person name="Stuart O.P."/>
            <person name="Cleave R."/>
            <person name="Magrath M.J.L."/>
            <person name="Mikheyev A.S."/>
        </authorList>
    </citation>
    <scope>NUCLEOTIDE SEQUENCE [LARGE SCALE GENOMIC DNA]</scope>
    <source>
        <strain evidence="2">Daus_M_001</strain>
        <tissue evidence="2">Leg muscle</tissue>
    </source>
</reference>
<gene>
    <name evidence="2" type="ORF">PR048_010761</name>
</gene>
<feature type="compositionally biased region" description="Basic and acidic residues" evidence="1">
    <location>
        <begin position="1"/>
        <end position="14"/>
    </location>
</feature>
<proteinExistence type="predicted"/>
<comment type="caution">
    <text evidence="2">The sequence shown here is derived from an EMBL/GenBank/DDBJ whole genome shotgun (WGS) entry which is preliminary data.</text>
</comment>
<feature type="region of interest" description="Disordered" evidence="1">
    <location>
        <begin position="1"/>
        <end position="26"/>
    </location>
</feature>
<keyword evidence="3" id="KW-1185">Reference proteome</keyword>
<accession>A0ABQ9I4F4</accession>
<organism evidence="2 3">
    <name type="scientific">Dryococelus australis</name>
    <dbReference type="NCBI Taxonomy" id="614101"/>
    <lineage>
        <taxon>Eukaryota</taxon>
        <taxon>Metazoa</taxon>
        <taxon>Ecdysozoa</taxon>
        <taxon>Arthropoda</taxon>
        <taxon>Hexapoda</taxon>
        <taxon>Insecta</taxon>
        <taxon>Pterygota</taxon>
        <taxon>Neoptera</taxon>
        <taxon>Polyneoptera</taxon>
        <taxon>Phasmatodea</taxon>
        <taxon>Verophasmatodea</taxon>
        <taxon>Anareolatae</taxon>
        <taxon>Phasmatidae</taxon>
        <taxon>Eurycanthinae</taxon>
        <taxon>Dryococelus</taxon>
    </lineage>
</organism>
<sequence length="585" mass="65931">MRGRGKRDTPEKTRRPAASSGRIPIYVPPSRTRDKVDIDTMRKALISRAVSSSFYWWEMRQTLLRMAAGRCRSRLVPRPFFSFASTERARDELRPRTCTPQRAGEITDVSLVPASLAHLWKGNNWLWLIQTWSDVITPCYKYVKQVSGLGIVLARAVNGLGIVLARAMNGLGIVLVRAVGEHHEDHMIIVPVDGAGRQVFSGSPVFPTLAFRRCSVITSFRPGRLSRHIEWKADETEVRCVWSSAGMQGRGKESGTMATCENPGNELLRRESDPVRHLAASSPASRRFCRTSRKSGRNDRTTLVPLRNTAMLTTAPASPLAVRDSSLNSACSTRMSKSPWSRLPRNRFETTSRYPIELAAAMLPDLPVFDYVFDLAWMVQACLDQAGCLGASDQLCSRARAHTHTVELRRYLRLERLPPLRPRRIGFNSRRGRSRIFALGNRGGRCRLLAGLLGDLPFTATLHSGVAPYPPRFTKVHQMHKLRQKYNSMMCYGRRRLAYIKHYRLYTQGGQLAQYTFAVDDRLNVTFSGDSDFIGRDSVPKSNARLYRGSVYILDTDEDVVVQAKTCTDLLEMLVLDLKTQVTVQ</sequence>
<protein>
    <submittedName>
        <fullName evidence="2">Uncharacterized protein</fullName>
    </submittedName>
</protein>
<evidence type="ECO:0000256" key="1">
    <source>
        <dbReference type="SAM" id="MobiDB-lite"/>
    </source>
</evidence>
<evidence type="ECO:0000313" key="2">
    <source>
        <dbReference type="EMBL" id="KAJ8891246.1"/>
    </source>
</evidence>
<dbReference type="EMBL" id="JARBHB010000003">
    <property type="protein sequence ID" value="KAJ8891246.1"/>
    <property type="molecule type" value="Genomic_DNA"/>
</dbReference>
<evidence type="ECO:0000313" key="3">
    <source>
        <dbReference type="Proteomes" id="UP001159363"/>
    </source>
</evidence>
<dbReference type="Proteomes" id="UP001159363">
    <property type="component" value="Chromosome 3"/>
</dbReference>